<proteinExistence type="predicted"/>
<name>A0ABT2NRX6_9RHOB</name>
<organism evidence="1 2">
    <name type="scientific">Albidovulum sediminis</name>
    <dbReference type="NCBI Taxonomy" id="3066345"/>
    <lineage>
        <taxon>Bacteria</taxon>
        <taxon>Pseudomonadati</taxon>
        <taxon>Pseudomonadota</taxon>
        <taxon>Alphaproteobacteria</taxon>
        <taxon>Rhodobacterales</taxon>
        <taxon>Paracoccaceae</taxon>
        <taxon>Albidovulum</taxon>
    </lineage>
</organism>
<keyword evidence="2" id="KW-1185">Reference proteome</keyword>
<dbReference type="Proteomes" id="UP001205601">
    <property type="component" value="Unassembled WGS sequence"/>
</dbReference>
<gene>
    <name evidence="1" type="ORF">N5I32_19345</name>
</gene>
<accession>A0ABT2NRX6</accession>
<comment type="caution">
    <text evidence="1">The sequence shown here is derived from an EMBL/GenBank/DDBJ whole genome shotgun (WGS) entry which is preliminary data.</text>
</comment>
<reference evidence="2" key="1">
    <citation type="submission" date="2023-07" db="EMBL/GenBank/DDBJ databases">
        <title>Defluviimonas sediminis sp. nov., isolated from mangrove sediment.</title>
        <authorList>
            <person name="Liu L."/>
            <person name="Li J."/>
            <person name="Huang Y."/>
            <person name="Pan J."/>
            <person name="Li M."/>
        </authorList>
    </citation>
    <scope>NUCLEOTIDE SEQUENCE [LARGE SCALE GENOMIC DNA]</scope>
    <source>
        <strain evidence="2">FT324</strain>
    </source>
</reference>
<dbReference type="RefSeq" id="WP_261497582.1">
    <property type="nucleotide sequence ID" value="NZ_JAOCQF010000005.1"/>
</dbReference>
<dbReference type="EMBL" id="JAOCQF010000005">
    <property type="protein sequence ID" value="MCT8331677.1"/>
    <property type="molecule type" value="Genomic_DNA"/>
</dbReference>
<sequence length="293" mass="33627">MNFSDGLENVLLARDLPVVTFYDFYVLGHQLFHSKAWKNEPLKRMPHYWDQLRAKNAIRRLEARRALVSDSDFTSGVWRVTQATRAGSAEEVACIADPFAYVSHLSAMQRYGLSDRSPQALHLTTPKRDRWNALRSERALRDLPEVQRLESPILNRPGFRDTIRRRPVVVHVSSHPWTPSRVSGEETRITSIGQTFADMLTEPSLCGGMHHVLDVWENEASQWVQEITAAIDQLDVKIVKVRAGYILSEVMDIDHPALHNWEKFAQRGGSRKLDPDAEYAPEFSERWMISINV</sequence>
<protein>
    <submittedName>
        <fullName evidence="1">Uncharacterized protein</fullName>
    </submittedName>
</protein>
<evidence type="ECO:0000313" key="1">
    <source>
        <dbReference type="EMBL" id="MCT8331677.1"/>
    </source>
</evidence>
<evidence type="ECO:0000313" key="2">
    <source>
        <dbReference type="Proteomes" id="UP001205601"/>
    </source>
</evidence>